<dbReference type="InterPro" id="IPR014710">
    <property type="entry name" value="RmlC-like_jellyroll"/>
</dbReference>
<comment type="similarity">
    <text evidence="1">Belongs to the dTDP-4-dehydrorhamnose 3,5-epimerase family.</text>
</comment>
<evidence type="ECO:0008006" key="4">
    <source>
        <dbReference type="Google" id="ProtNLM"/>
    </source>
</evidence>
<proteinExistence type="inferred from homology"/>
<dbReference type="SUPFAM" id="SSF51182">
    <property type="entry name" value="RmlC-like cupins"/>
    <property type="match status" value="1"/>
</dbReference>
<evidence type="ECO:0000313" key="3">
    <source>
        <dbReference type="Proteomes" id="UP000177876"/>
    </source>
</evidence>
<evidence type="ECO:0000256" key="1">
    <source>
        <dbReference type="ARBA" id="ARBA00010154"/>
    </source>
</evidence>
<dbReference type="Pfam" id="PF00908">
    <property type="entry name" value="dTDP_sugar_isom"/>
    <property type="match status" value="1"/>
</dbReference>
<protein>
    <recommendedName>
        <fullName evidence="4">dTDP-4-dehydrorhamnose 3,5-epimerase</fullName>
    </recommendedName>
</protein>
<dbReference type="GO" id="GO:0008830">
    <property type="term" value="F:dTDP-4-dehydrorhamnose 3,5-epimerase activity"/>
    <property type="evidence" value="ECO:0007669"/>
    <property type="project" value="InterPro"/>
</dbReference>
<dbReference type="AlphaFoldDB" id="A0A1F2WQZ4"/>
<dbReference type="InterPro" id="IPR000888">
    <property type="entry name" value="RmlC-like"/>
</dbReference>
<dbReference type="InterPro" id="IPR011051">
    <property type="entry name" value="RmlC_Cupin_sf"/>
</dbReference>
<comment type="caution">
    <text evidence="2">The sequence shown here is derived from an EMBL/GenBank/DDBJ whole genome shotgun (WGS) entry which is preliminary data.</text>
</comment>
<dbReference type="EMBL" id="MELK01000017">
    <property type="protein sequence ID" value="OFW59220.1"/>
    <property type="molecule type" value="Genomic_DNA"/>
</dbReference>
<dbReference type="STRING" id="1797197.A2Y75_01720"/>
<name>A0A1F2WQZ4_9ACTN</name>
<organism evidence="2 3">
    <name type="scientific">Candidatus Solincola sediminis</name>
    <dbReference type="NCBI Taxonomy" id="1797199"/>
    <lineage>
        <taxon>Bacteria</taxon>
        <taxon>Bacillati</taxon>
        <taxon>Actinomycetota</taxon>
        <taxon>Candidatus Geothermincolia</taxon>
        <taxon>Candidatus Geothermincolales</taxon>
        <taxon>Candidatus Geothermincolaceae</taxon>
        <taxon>Candidatus Solincola</taxon>
    </lineage>
</organism>
<gene>
    <name evidence="2" type="ORF">A2Y75_01720</name>
</gene>
<accession>A0A1F2WQZ4</accession>
<evidence type="ECO:0000313" key="2">
    <source>
        <dbReference type="EMBL" id="OFW59220.1"/>
    </source>
</evidence>
<sequence>MIEGLEVRELPSHLGEKGLLIELGRTAGLTSSCHSLFPEIVDAWTEHQGAIERVICLEGMIKLVTYDARPDSPTRGKVCELFLGEYRYREVKIPAGVLRGWKATGNRGAIVLSTFEGEDAQSRILNREEAGVPYDWDIVMK</sequence>
<dbReference type="Proteomes" id="UP000177876">
    <property type="component" value="Unassembled WGS sequence"/>
</dbReference>
<dbReference type="Gene3D" id="2.60.120.10">
    <property type="entry name" value="Jelly Rolls"/>
    <property type="match status" value="1"/>
</dbReference>
<reference evidence="2 3" key="1">
    <citation type="journal article" date="2016" name="Nat. Commun.">
        <title>Thousands of microbial genomes shed light on interconnected biogeochemical processes in an aquifer system.</title>
        <authorList>
            <person name="Anantharaman K."/>
            <person name="Brown C.T."/>
            <person name="Hug L.A."/>
            <person name="Sharon I."/>
            <person name="Castelle C.J."/>
            <person name="Probst A.J."/>
            <person name="Thomas B.C."/>
            <person name="Singh A."/>
            <person name="Wilkins M.J."/>
            <person name="Karaoz U."/>
            <person name="Brodie E.L."/>
            <person name="Williams K.H."/>
            <person name="Hubbard S.S."/>
            <person name="Banfield J.F."/>
        </authorList>
    </citation>
    <scope>NUCLEOTIDE SEQUENCE [LARGE SCALE GENOMIC DNA]</scope>
</reference>